<evidence type="ECO:0000313" key="2">
    <source>
        <dbReference type="EMBL" id="CAI0447141.1"/>
    </source>
</evidence>
<keyword evidence="1" id="KW-0175">Coiled coil</keyword>
<reference evidence="2" key="1">
    <citation type="submission" date="2022-08" db="EMBL/GenBank/DDBJ databases">
        <authorList>
            <person name="Gutierrez-Valencia J."/>
        </authorList>
    </citation>
    <scope>NUCLEOTIDE SEQUENCE</scope>
</reference>
<comment type="caution">
    <text evidence="2">The sequence shown here is derived from an EMBL/GenBank/DDBJ whole genome shotgun (WGS) entry which is preliminary data.</text>
</comment>
<name>A0AAV0MKZ7_9ROSI</name>
<feature type="coiled-coil region" evidence="1">
    <location>
        <begin position="121"/>
        <end position="183"/>
    </location>
</feature>
<proteinExistence type="predicted"/>
<dbReference type="Proteomes" id="UP001154282">
    <property type="component" value="Unassembled WGS sequence"/>
</dbReference>
<protein>
    <submittedName>
        <fullName evidence="2">Uncharacterized protein</fullName>
    </submittedName>
</protein>
<evidence type="ECO:0000313" key="3">
    <source>
        <dbReference type="Proteomes" id="UP001154282"/>
    </source>
</evidence>
<dbReference type="AlphaFoldDB" id="A0AAV0MKZ7"/>
<keyword evidence="3" id="KW-1185">Reference proteome</keyword>
<sequence>MEIVTCSSEPTAPVDIIDFSGGIKEFSVVVNGTEIDSELSDHHRQKYYELCCSQRTFLHGNLLDSINCKLAAEIIIGTVDIAESIRASTLSSSRREYAVWEKNLKGFQLLGMNVRFLCERLEKLMKLALESEKAVESERREVKLRQERVSEEMESLEVKLKELREARKRIDEEVETLKVTAERHEVVFQEVVNAPW</sequence>
<evidence type="ECO:0000256" key="1">
    <source>
        <dbReference type="SAM" id="Coils"/>
    </source>
</evidence>
<organism evidence="2 3">
    <name type="scientific">Linum tenue</name>
    <dbReference type="NCBI Taxonomy" id="586396"/>
    <lineage>
        <taxon>Eukaryota</taxon>
        <taxon>Viridiplantae</taxon>
        <taxon>Streptophyta</taxon>
        <taxon>Embryophyta</taxon>
        <taxon>Tracheophyta</taxon>
        <taxon>Spermatophyta</taxon>
        <taxon>Magnoliopsida</taxon>
        <taxon>eudicotyledons</taxon>
        <taxon>Gunneridae</taxon>
        <taxon>Pentapetalae</taxon>
        <taxon>rosids</taxon>
        <taxon>fabids</taxon>
        <taxon>Malpighiales</taxon>
        <taxon>Linaceae</taxon>
        <taxon>Linum</taxon>
    </lineage>
</organism>
<gene>
    <name evidence="2" type="ORF">LITE_LOCUS29293</name>
</gene>
<dbReference type="EMBL" id="CAMGYJ010000007">
    <property type="protein sequence ID" value="CAI0447141.1"/>
    <property type="molecule type" value="Genomic_DNA"/>
</dbReference>
<accession>A0AAV0MKZ7</accession>